<dbReference type="InterPro" id="IPR048478">
    <property type="entry name" value="LSM12_LSM"/>
</dbReference>
<dbReference type="OrthoDB" id="1738706at2759"/>
<name>A0A5J5AS76_9ASTE</name>
<evidence type="ECO:0000256" key="1">
    <source>
        <dbReference type="ARBA" id="ARBA00004141"/>
    </source>
</evidence>
<feature type="transmembrane region" description="Helical" evidence="6">
    <location>
        <begin position="349"/>
        <end position="367"/>
    </location>
</feature>
<feature type="transmembrane region" description="Helical" evidence="6">
    <location>
        <begin position="433"/>
        <end position="455"/>
    </location>
</feature>
<dbReference type="PROSITE" id="PS52001">
    <property type="entry name" value="AD"/>
    <property type="match status" value="1"/>
</dbReference>
<evidence type="ECO:0000256" key="6">
    <source>
        <dbReference type="SAM" id="Phobius"/>
    </source>
</evidence>
<dbReference type="Pfam" id="PF09793">
    <property type="entry name" value="AD"/>
    <property type="match status" value="1"/>
</dbReference>
<dbReference type="GO" id="GO:0016020">
    <property type="term" value="C:membrane"/>
    <property type="evidence" value="ECO:0007669"/>
    <property type="project" value="UniProtKB-SubCell"/>
</dbReference>
<dbReference type="Pfam" id="PF21166">
    <property type="entry name" value="LSM12_LSM"/>
    <property type="match status" value="1"/>
</dbReference>
<keyword evidence="9" id="KW-1185">Reference proteome</keyword>
<dbReference type="InterPro" id="IPR047574">
    <property type="entry name" value="AD"/>
</dbReference>
<organism evidence="8 9">
    <name type="scientific">Nyssa sinensis</name>
    <dbReference type="NCBI Taxonomy" id="561372"/>
    <lineage>
        <taxon>Eukaryota</taxon>
        <taxon>Viridiplantae</taxon>
        <taxon>Streptophyta</taxon>
        <taxon>Embryophyta</taxon>
        <taxon>Tracheophyta</taxon>
        <taxon>Spermatophyta</taxon>
        <taxon>Magnoliopsida</taxon>
        <taxon>eudicotyledons</taxon>
        <taxon>Gunneridae</taxon>
        <taxon>Pentapetalae</taxon>
        <taxon>asterids</taxon>
        <taxon>Cornales</taxon>
        <taxon>Nyssaceae</taxon>
        <taxon>Nyssa</taxon>
    </lineage>
</organism>
<dbReference type="InterPro" id="IPR019181">
    <property type="entry name" value="LSM12_ABD"/>
</dbReference>
<feature type="transmembrane region" description="Helical" evidence="6">
    <location>
        <begin position="373"/>
        <end position="391"/>
    </location>
</feature>
<comment type="subcellular location">
    <subcellularLocation>
        <location evidence="1">Membrane</location>
        <topology evidence="1">Multi-pass membrane protein</topology>
    </subcellularLocation>
</comment>
<keyword evidence="3 6" id="KW-0812">Transmembrane</keyword>
<dbReference type="InterPro" id="IPR006043">
    <property type="entry name" value="NCS2"/>
</dbReference>
<dbReference type="Pfam" id="PF00860">
    <property type="entry name" value="Xan_ur_permease"/>
    <property type="match status" value="1"/>
</dbReference>
<comment type="similarity">
    <text evidence="2">Belongs to the nucleobase:cation symporter-2 (NCS2) (TC 2.A.40) family.</text>
</comment>
<accession>A0A5J5AS76</accession>
<feature type="transmembrane region" description="Helical" evidence="6">
    <location>
        <begin position="498"/>
        <end position="520"/>
    </location>
</feature>
<keyword evidence="5 6" id="KW-0472">Membrane</keyword>
<sequence length="592" mass="64637">MDANSGEEFAVGCLLSIKTTLGDEFEGQVITFDRSSNILAIQEGLKSGSGPRRNIRLLKANYVKEFSFLGQAEDPLDVKKCYLDLTSLQAREESAIREAEIAAERIGVGVTVEAQSIFDALSKTLPVRWDKTVIVVMNEVRVSSPYLSESVTGGTPAANERVRKVLELERKSILRYFTCDVLPGDHWRRLSGFICRSVSHTELFWGLRYLGFSVRRAFVLRDELVPHPVKDQLPNVSYCITSPPPWPEAILLGFQHYLVMLGTTVLIPSTLVPQMGGGNEEKAKMIQTLLFVAGLNTLTQTLFGTRLPAVIGGSFTFVPTTLSIILAGRYSDVLNPQEKFEKIMRGIQGALIVASTLQIVIGFSGLWRNVARFLSPLSAVPLVALTGFGLYEFGFPLLAKCVEIGVPQLIFLIIFSQYIPHLMSGERHVFDRFAVIFSVVIVWIYAHLLTVGGAYKNTPTKTQTSCRTDRAGLIGAAPWIRVPYPFQWGAPTFDAGEAFAMMAASFVALVESTGAFIAVSRYASATPLPPSILSRGVGWQGVGILFSGIFGTGNGSSVSVENAGLLALTRVGSRRVVQISAGFMIFFSILGK</sequence>
<feature type="domain" description="AD" evidence="7">
    <location>
        <begin position="81"/>
        <end position="174"/>
    </location>
</feature>
<evidence type="ECO:0000313" key="9">
    <source>
        <dbReference type="Proteomes" id="UP000325577"/>
    </source>
</evidence>
<proteinExistence type="inferred from homology"/>
<reference evidence="8 9" key="1">
    <citation type="submission" date="2019-09" db="EMBL/GenBank/DDBJ databases">
        <title>A chromosome-level genome assembly of the Chinese tupelo Nyssa sinensis.</title>
        <authorList>
            <person name="Yang X."/>
            <person name="Kang M."/>
            <person name="Yang Y."/>
            <person name="Xiong H."/>
            <person name="Wang M."/>
            <person name="Zhang Z."/>
            <person name="Wang Z."/>
            <person name="Wu H."/>
            <person name="Ma T."/>
            <person name="Liu J."/>
            <person name="Xi Z."/>
        </authorList>
    </citation>
    <scope>NUCLEOTIDE SEQUENCE [LARGE SCALE GENOMIC DNA]</scope>
    <source>
        <strain evidence="8">J267</strain>
        <tissue evidence="8">Leaf</tissue>
    </source>
</reference>
<dbReference type="PANTHER" id="PTHR11119">
    <property type="entry name" value="XANTHINE-URACIL / VITAMIN C PERMEASE FAMILY MEMBER"/>
    <property type="match status" value="1"/>
</dbReference>
<feature type="transmembrane region" description="Helical" evidence="6">
    <location>
        <begin position="572"/>
        <end position="590"/>
    </location>
</feature>
<evidence type="ECO:0000256" key="3">
    <source>
        <dbReference type="ARBA" id="ARBA00022692"/>
    </source>
</evidence>
<evidence type="ECO:0000313" key="8">
    <source>
        <dbReference type="EMBL" id="KAA8533104.1"/>
    </source>
</evidence>
<evidence type="ECO:0000256" key="4">
    <source>
        <dbReference type="ARBA" id="ARBA00022989"/>
    </source>
</evidence>
<dbReference type="GO" id="GO:0022857">
    <property type="term" value="F:transmembrane transporter activity"/>
    <property type="evidence" value="ECO:0007669"/>
    <property type="project" value="InterPro"/>
</dbReference>
<dbReference type="EMBL" id="CM018042">
    <property type="protein sequence ID" value="KAA8533104.1"/>
    <property type="molecule type" value="Genomic_DNA"/>
</dbReference>
<gene>
    <name evidence="8" type="ORF">F0562_033363</name>
</gene>
<feature type="transmembrane region" description="Helical" evidence="6">
    <location>
        <begin position="532"/>
        <end position="552"/>
    </location>
</feature>
<keyword evidence="4 6" id="KW-1133">Transmembrane helix</keyword>
<dbReference type="SMART" id="SM00995">
    <property type="entry name" value="AD"/>
    <property type="match status" value="1"/>
</dbReference>
<feature type="transmembrane region" description="Helical" evidence="6">
    <location>
        <begin position="309"/>
        <end position="328"/>
    </location>
</feature>
<evidence type="ECO:0000256" key="2">
    <source>
        <dbReference type="ARBA" id="ARBA00008821"/>
    </source>
</evidence>
<evidence type="ECO:0000256" key="5">
    <source>
        <dbReference type="ARBA" id="ARBA00023136"/>
    </source>
</evidence>
<evidence type="ECO:0000259" key="7">
    <source>
        <dbReference type="PROSITE" id="PS52001"/>
    </source>
</evidence>
<protein>
    <recommendedName>
        <fullName evidence="7">AD domain-containing protein</fullName>
    </recommendedName>
</protein>
<dbReference type="AlphaFoldDB" id="A0A5J5AS76"/>
<dbReference type="Proteomes" id="UP000325577">
    <property type="component" value="Linkage Group LG19"/>
</dbReference>